<dbReference type="SUPFAM" id="SSF55821">
    <property type="entry name" value="YrdC/RibB"/>
    <property type="match status" value="1"/>
</dbReference>
<reference evidence="2" key="1">
    <citation type="submission" date="2019-08" db="EMBL/GenBank/DDBJ databases">
        <authorList>
            <person name="Kucharzyk K."/>
            <person name="Murdoch R.W."/>
            <person name="Higgins S."/>
            <person name="Loffler F."/>
        </authorList>
    </citation>
    <scope>NUCLEOTIDE SEQUENCE</scope>
</reference>
<dbReference type="EC" id="2.7.7.87" evidence="2"/>
<name>A0A645HJP8_9ZZZZ</name>
<dbReference type="GO" id="GO:0061710">
    <property type="term" value="F:L-threonylcarbamoyladenylate synthase"/>
    <property type="evidence" value="ECO:0007669"/>
    <property type="project" value="UniProtKB-EC"/>
</dbReference>
<dbReference type="InterPro" id="IPR038385">
    <property type="entry name" value="Sua5/YwlC_C"/>
</dbReference>
<comment type="caution">
    <text evidence="2">The sequence shown here is derived from an EMBL/GenBank/DDBJ whole genome shotgun (WGS) entry which is preliminary data.</text>
</comment>
<dbReference type="EMBL" id="VSSQ01094935">
    <property type="protein sequence ID" value="MPN39238.1"/>
    <property type="molecule type" value="Genomic_DNA"/>
</dbReference>
<gene>
    <name evidence="2" type="primary">ywlC_30</name>
    <name evidence="2" type="ORF">SDC9_186766</name>
</gene>
<keyword evidence="2" id="KW-0808">Transferase</keyword>
<organism evidence="2">
    <name type="scientific">bioreactor metagenome</name>
    <dbReference type="NCBI Taxonomy" id="1076179"/>
    <lineage>
        <taxon>unclassified sequences</taxon>
        <taxon>metagenomes</taxon>
        <taxon>ecological metagenomes</taxon>
    </lineage>
</organism>
<dbReference type="Gene3D" id="3.90.870.10">
    <property type="entry name" value="DHBP synthase"/>
    <property type="match status" value="1"/>
</dbReference>
<proteinExistence type="predicted"/>
<dbReference type="Gene3D" id="3.40.50.11030">
    <property type="entry name" value="Threonylcarbamoyl-AMP synthase, C-terminal domain"/>
    <property type="match status" value="1"/>
</dbReference>
<feature type="domain" description="Threonylcarbamoyl-AMP synthase C-terminal" evidence="1">
    <location>
        <begin position="41"/>
        <end position="178"/>
    </location>
</feature>
<evidence type="ECO:0000313" key="2">
    <source>
        <dbReference type="EMBL" id="MPN39238.1"/>
    </source>
</evidence>
<dbReference type="Pfam" id="PF03481">
    <property type="entry name" value="Sua5_C"/>
    <property type="match status" value="1"/>
</dbReference>
<accession>A0A645HJP8</accession>
<dbReference type="InterPro" id="IPR017945">
    <property type="entry name" value="DHBP_synth_RibB-like_a/b_dom"/>
</dbReference>
<keyword evidence="2" id="KW-0548">Nucleotidyltransferase</keyword>
<evidence type="ECO:0000259" key="1">
    <source>
        <dbReference type="Pfam" id="PF03481"/>
    </source>
</evidence>
<sequence>MDDLGGLIPLVVDGGECAVGVESTVCDLRGDVPMILRPGGVTPDMIRKIAGDVKLHPGLLDGPANGPVLSPGMKYKHYAPRAEVVVVAGDKLDVAKKINALYYDKKKKYAIMCTHENVSLYTGKNVIDLGDGNEEGARNLFTALRQADEMGLIKVFFHAVDASEMGLAIMNRMIRAAGHHVTMAAKEGKID</sequence>
<dbReference type="AlphaFoldDB" id="A0A645HJP8"/>
<dbReference type="InterPro" id="IPR005145">
    <property type="entry name" value="Sua5_C"/>
</dbReference>
<protein>
    <submittedName>
        <fullName evidence="2">Threonylcarbamoyl-AMP synthase</fullName>
        <ecNumber evidence="2">2.7.7.87</ecNumber>
    </submittedName>
</protein>